<feature type="domain" description="Yip1" evidence="6">
    <location>
        <begin position="13"/>
        <end position="176"/>
    </location>
</feature>
<dbReference type="InterPro" id="IPR006977">
    <property type="entry name" value="Yip1_dom"/>
</dbReference>
<organism evidence="7 8">
    <name type="scientific">Mariniphaga anaerophila</name>
    <dbReference type="NCBI Taxonomy" id="1484053"/>
    <lineage>
        <taxon>Bacteria</taxon>
        <taxon>Pseudomonadati</taxon>
        <taxon>Bacteroidota</taxon>
        <taxon>Bacteroidia</taxon>
        <taxon>Marinilabiliales</taxon>
        <taxon>Prolixibacteraceae</taxon>
        <taxon>Mariniphaga</taxon>
    </lineage>
</organism>
<keyword evidence="2 5" id="KW-0812">Transmembrane</keyword>
<accession>A0A1M5F4R5</accession>
<keyword evidence="4 5" id="KW-0472">Membrane</keyword>
<dbReference type="AlphaFoldDB" id="A0A1M5F4R5"/>
<keyword evidence="3 5" id="KW-1133">Transmembrane helix</keyword>
<evidence type="ECO:0000256" key="4">
    <source>
        <dbReference type="ARBA" id="ARBA00023136"/>
    </source>
</evidence>
<gene>
    <name evidence="7" type="ORF">SAMN05444274_11116</name>
</gene>
<dbReference type="Pfam" id="PF04893">
    <property type="entry name" value="Yip1"/>
    <property type="match status" value="1"/>
</dbReference>
<evidence type="ECO:0000256" key="2">
    <source>
        <dbReference type="ARBA" id="ARBA00022692"/>
    </source>
</evidence>
<keyword evidence="8" id="KW-1185">Reference proteome</keyword>
<protein>
    <submittedName>
        <fullName evidence="7">Yip1 domain-containing protein</fullName>
    </submittedName>
</protein>
<evidence type="ECO:0000313" key="8">
    <source>
        <dbReference type="Proteomes" id="UP000184164"/>
    </source>
</evidence>
<proteinExistence type="predicted"/>
<dbReference type="Proteomes" id="UP000184164">
    <property type="component" value="Unassembled WGS sequence"/>
</dbReference>
<name>A0A1M5F4R5_9BACT</name>
<dbReference type="GO" id="GO:0016020">
    <property type="term" value="C:membrane"/>
    <property type="evidence" value="ECO:0007669"/>
    <property type="project" value="UniProtKB-SubCell"/>
</dbReference>
<evidence type="ECO:0000256" key="3">
    <source>
        <dbReference type="ARBA" id="ARBA00022989"/>
    </source>
</evidence>
<dbReference type="EMBL" id="FQUM01000011">
    <property type="protein sequence ID" value="SHF86456.1"/>
    <property type="molecule type" value="Genomic_DNA"/>
</dbReference>
<comment type="subcellular location">
    <subcellularLocation>
        <location evidence="1">Membrane</location>
        <topology evidence="1">Multi-pass membrane protein</topology>
    </subcellularLocation>
</comment>
<reference evidence="7 8" key="1">
    <citation type="submission" date="2016-11" db="EMBL/GenBank/DDBJ databases">
        <authorList>
            <person name="Jaros S."/>
            <person name="Januszkiewicz K."/>
            <person name="Wedrychowicz H."/>
        </authorList>
    </citation>
    <scope>NUCLEOTIDE SEQUENCE [LARGE SCALE GENOMIC DNA]</scope>
    <source>
        <strain evidence="7 8">DSM 26910</strain>
    </source>
</reference>
<feature type="transmembrane region" description="Helical" evidence="5">
    <location>
        <begin position="76"/>
        <end position="94"/>
    </location>
</feature>
<feature type="transmembrane region" description="Helical" evidence="5">
    <location>
        <begin position="37"/>
        <end position="55"/>
    </location>
</feature>
<evidence type="ECO:0000259" key="6">
    <source>
        <dbReference type="Pfam" id="PF04893"/>
    </source>
</evidence>
<dbReference type="STRING" id="1484053.SAMN05444274_11116"/>
<feature type="transmembrane region" description="Helical" evidence="5">
    <location>
        <begin position="114"/>
        <end position="147"/>
    </location>
</feature>
<evidence type="ECO:0000256" key="1">
    <source>
        <dbReference type="ARBA" id="ARBA00004141"/>
    </source>
</evidence>
<dbReference type="OrthoDB" id="1120629at2"/>
<dbReference type="RefSeq" id="WP_073003195.1">
    <property type="nucleotide sequence ID" value="NZ_FQUM01000011.1"/>
</dbReference>
<sequence length="189" mass="21988">MKDYFNQLYATVKEVIIAPGKFWERRKEEGSESSRPFSNYFLPLLAIVFFAVFASELMRGSRFYITYPLMRAFREVLLFLLQYVISAFLTNELIKPFGGKKNIAIVRQLVIYSLTPFMLVSLITGVFPFLYVIDILGLYGFFIFWAGIKVFLEFPERKLPSFFLVAVLANFFVFSFLSIFLSKLMAAFL</sequence>
<feature type="transmembrane region" description="Helical" evidence="5">
    <location>
        <begin position="159"/>
        <end position="181"/>
    </location>
</feature>
<evidence type="ECO:0000313" key="7">
    <source>
        <dbReference type="EMBL" id="SHF86456.1"/>
    </source>
</evidence>
<evidence type="ECO:0000256" key="5">
    <source>
        <dbReference type="SAM" id="Phobius"/>
    </source>
</evidence>